<comment type="caution">
    <text evidence="1">The sequence shown here is derived from an EMBL/GenBank/DDBJ whole genome shotgun (WGS) entry which is preliminary data.</text>
</comment>
<reference evidence="1 2" key="1">
    <citation type="submission" date="2018-05" db="EMBL/GenBank/DDBJ databases">
        <title>Genomic Encyclopedia of Type Strains, Phase I: the one thousand microbial genomes (KMG-I) project.</title>
        <authorList>
            <person name="Kyrpides N."/>
        </authorList>
    </citation>
    <scope>NUCLEOTIDE SEQUENCE [LARGE SCALE GENOMIC DNA]</scope>
    <source>
        <strain evidence="1 2">DSM 15611</strain>
    </source>
</reference>
<sequence length="41" mass="4719">MIETNSYHISQLTIFCPDYAKNMQQTPPNTPIYADKCGRDL</sequence>
<organism evidence="1 2">
    <name type="scientific">Hoylesella shahii DSM 15611 = JCM 12083</name>
    <dbReference type="NCBI Taxonomy" id="1122991"/>
    <lineage>
        <taxon>Bacteria</taxon>
        <taxon>Pseudomonadati</taxon>
        <taxon>Bacteroidota</taxon>
        <taxon>Bacteroidia</taxon>
        <taxon>Bacteroidales</taxon>
        <taxon>Prevotellaceae</taxon>
        <taxon>Hoylesella</taxon>
    </lineage>
</organism>
<keyword evidence="2" id="KW-1185">Reference proteome</keyword>
<evidence type="ECO:0000313" key="2">
    <source>
        <dbReference type="Proteomes" id="UP000248314"/>
    </source>
</evidence>
<dbReference type="EMBL" id="QJJX01000010">
    <property type="protein sequence ID" value="PXX22605.1"/>
    <property type="molecule type" value="Genomic_DNA"/>
</dbReference>
<accession>A0A318HVL8</accession>
<protein>
    <submittedName>
        <fullName evidence="1">Uncharacterized protein</fullName>
    </submittedName>
</protein>
<proteinExistence type="predicted"/>
<dbReference type="AlphaFoldDB" id="A0A318HVL8"/>
<name>A0A318HVL8_9BACT</name>
<dbReference type="Proteomes" id="UP000248314">
    <property type="component" value="Unassembled WGS sequence"/>
</dbReference>
<gene>
    <name evidence="1" type="ORF">EJ73_01140</name>
</gene>
<evidence type="ECO:0000313" key="1">
    <source>
        <dbReference type="EMBL" id="PXX22605.1"/>
    </source>
</evidence>